<reference evidence="2 3" key="1">
    <citation type="submission" date="2018-06" db="EMBL/GenBank/DDBJ databases">
        <title>Comparative genomics reveals the genomic features of Rhizophagus irregularis, R. cerebriforme, R. diaphanum and Gigaspora rosea, and their symbiotic lifestyle signature.</title>
        <authorList>
            <person name="Morin E."/>
            <person name="San Clemente H."/>
            <person name="Chen E.C.H."/>
            <person name="De La Providencia I."/>
            <person name="Hainaut M."/>
            <person name="Kuo A."/>
            <person name="Kohler A."/>
            <person name="Murat C."/>
            <person name="Tang N."/>
            <person name="Roy S."/>
            <person name="Loubradou J."/>
            <person name="Henrissat B."/>
            <person name="Grigoriev I.V."/>
            <person name="Corradi N."/>
            <person name="Roux C."/>
            <person name="Martin F.M."/>
        </authorList>
    </citation>
    <scope>NUCLEOTIDE SEQUENCE [LARGE SCALE GENOMIC DNA]</scope>
    <source>
        <strain evidence="2 3">DAOM 227022</strain>
    </source>
</reference>
<dbReference type="Proteomes" id="UP000265703">
    <property type="component" value="Unassembled WGS sequence"/>
</dbReference>
<proteinExistence type="predicted"/>
<dbReference type="PANTHER" id="PTHR45707">
    <property type="entry name" value="C2 CALCIUM/LIPID-BINDING PLANT PHOSPHORIBOSYLTRANSFERASE FAMILY PROTEIN"/>
    <property type="match status" value="1"/>
</dbReference>
<evidence type="ECO:0000313" key="3">
    <source>
        <dbReference type="Proteomes" id="UP000265703"/>
    </source>
</evidence>
<dbReference type="AlphaFoldDB" id="A0A397S998"/>
<protein>
    <submittedName>
        <fullName evidence="2">Kinase-like domain-containing protein</fullName>
    </submittedName>
</protein>
<name>A0A397S998_9GLOM</name>
<evidence type="ECO:0000259" key="1">
    <source>
        <dbReference type="PROSITE" id="PS50011"/>
    </source>
</evidence>
<accession>A0A397S998</accession>
<dbReference type="PROSITE" id="PS50011">
    <property type="entry name" value="PROTEIN_KINASE_DOM"/>
    <property type="match status" value="1"/>
</dbReference>
<dbReference type="InterPro" id="IPR000719">
    <property type="entry name" value="Prot_kinase_dom"/>
</dbReference>
<keyword evidence="2" id="KW-0808">Transferase</keyword>
<dbReference type="Pfam" id="PF00069">
    <property type="entry name" value="Pkinase"/>
    <property type="match status" value="1"/>
</dbReference>
<dbReference type="STRING" id="658196.A0A397S998"/>
<dbReference type="EMBL" id="QKYT01001392">
    <property type="protein sequence ID" value="RIA79291.1"/>
    <property type="molecule type" value="Genomic_DNA"/>
</dbReference>
<sequence length="99" mass="11368">NFSSLNWDQKYKIIRSITFGLSIIHDDNFIHKDLHLGNVLTSENIETNLTTYISDFGFCKPAVENSSKKIYGVMPYMTPEILRGNEYTKKSDIYSLGLL</sequence>
<feature type="non-terminal residue" evidence="2">
    <location>
        <position position="1"/>
    </location>
</feature>
<evidence type="ECO:0000313" key="2">
    <source>
        <dbReference type="EMBL" id="RIA79291.1"/>
    </source>
</evidence>
<organism evidence="2 3">
    <name type="scientific">Glomus cerebriforme</name>
    <dbReference type="NCBI Taxonomy" id="658196"/>
    <lineage>
        <taxon>Eukaryota</taxon>
        <taxon>Fungi</taxon>
        <taxon>Fungi incertae sedis</taxon>
        <taxon>Mucoromycota</taxon>
        <taxon>Glomeromycotina</taxon>
        <taxon>Glomeromycetes</taxon>
        <taxon>Glomerales</taxon>
        <taxon>Glomeraceae</taxon>
        <taxon>Glomus</taxon>
    </lineage>
</organism>
<keyword evidence="3" id="KW-1185">Reference proteome</keyword>
<dbReference type="GO" id="GO:0005524">
    <property type="term" value="F:ATP binding"/>
    <property type="evidence" value="ECO:0007669"/>
    <property type="project" value="InterPro"/>
</dbReference>
<comment type="caution">
    <text evidence="2">The sequence shown here is derived from an EMBL/GenBank/DDBJ whole genome shotgun (WGS) entry which is preliminary data.</text>
</comment>
<dbReference type="OrthoDB" id="2439031at2759"/>
<dbReference type="Gene3D" id="1.10.510.10">
    <property type="entry name" value="Transferase(Phosphotransferase) domain 1"/>
    <property type="match status" value="1"/>
</dbReference>
<dbReference type="PANTHER" id="PTHR45707:SF70">
    <property type="entry name" value="PROTEIN KINASE DOMAIN-CONTAINING PROTEIN"/>
    <property type="match status" value="1"/>
</dbReference>
<keyword evidence="2" id="KW-0418">Kinase</keyword>
<dbReference type="SUPFAM" id="SSF56112">
    <property type="entry name" value="Protein kinase-like (PK-like)"/>
    <property type="match status" value="1"/>
</dbReference>
<dbReference type="GO" id="GO:0004672">
    <property type="term" value="F:protein kinase activity"/>
    <property type="evidence" value="ECO:0007669"/>
    <property type="project" value="InterPro"/>
</dbReference>
<feature type="domain" description="Protein kinase" evidence="1">
    <location>
        <begin position="1"/>
        <end position="99"/>
    </location>
</feature>
<gene>
    <name evidence="2" type="ORF">C1645_702247</name>
</gene>
<dbReference type="InterPro" id="IPR011009">
    <property type="entry name" value="Kinase-like_dom_sf"/>
</dbReference>